<gene>
    <name evidence="1" type="ORF">SAMN04487997_2021</name>
</gene>
<name>A0A1H6UT05_9GAMM</name>
<organism evidence="1 2">
    <name type="scientific">Frateuria terrea</name>
    <dbReference type="NCBI Taxonomy" id="529704"/>
    <lineage>
        <taxon>Bacteria</taxon>
        <taxon>Pseudomonadati</taxon>
        <taxon>Pseudomonadota</taxon>
        <taxon>Gammaproteobacteria</taxon>
        <taxon>Lysobacterales</taxon>
        <taxon>Rhodanobacteraceae</taxon>
        <taxon>Frateuria</taxon>
    </lineage>
</organism>
<keyword evidence="2" id="KW-1185">Reference proteome</keyword>
<accession>A0A1H6UT05</accession>
<evidence type="ECO:0000313" key="1">
    <source>
        <dbReference type="EMBL" id="SEI91430.1"/>
    </source>
</evidence>
<protein>
    <submittedName>
        <fullName evidence="1">Uncharacterized protein</fullName>
    </submittedName>
</protein>
<sequence length="71" mass="8030">MVDISGRTANGYTYDGIYQNAGPNRITWTATYRRNGVFFGMRHGRVDGLHDLPPKEIDEVVRDDISQTWAG</sequence>
<dbReference type="AlphaFoldDB" id="A0A1H6UT05"/>
<proteinExistence type="predicted"/>
<evidence type="ECO:0000313" key="2">
    <source>
        <dbReference type="Proteomes" id="UP000199420"/>
    </source>
</evidence>
<dbReference type="Proteomes" id="UP000199420">
    <property type="component" value="Unassembled WGS sequence"/>
</dbReference>
<dbReference type="EMBL" id="FNYC01000003">
    <property type="protein sequence ID" value="SEI91430.1"/>
    <property type="molecule type" value="Genomic_DNA"/>
</dbReference>
<reference evidence="1 2" key="1">
    <citation type="submission" date="2016-10" db="EMBL/GenBank/DDBJ databases">
        <authorList>
            <person name="de Groot N.N."/>
        </authorList>
    </citation>
    <scope>NUCLEOTIDE SEQUENCE [LARGE SCALE GENOMIC DNA]</scope>
    <source>
        <strain evidence="1 2">DSM 26515</strain>
    </source>
</reference>